<dbReference type="eggNOG" id="ENOG50320Z4">
    <property type="taxonomic scope" value="Bacteria"/>
</dbReference>
<evidence type="ECO:0000313" key="3">
    <source>
        <dbReference type="Proteomes" id="UP000004935"/>
    </source>
</evidence>
<organism evidence="2 3">
    <name type="scientific">Anaerostipes caccae (strain DSM 14662 / CCUG 47493 / JCM 13470 / NCIMB 13811 / L1-92)</name>
    <dbReference type="NCBI Taxonomy" id="411490"/>
    <lineage>
        <taxon>Bacteria</taxon>
        <taxon>Bacillati</taxon>
        <taxon>Bacillota</taxon>
        <taxon>Clostridia</taxon>
        <taxon>Lachnospirales</taxon>
        <taxon>Lachnospiraceae</taxon>
        <taxon>Anaerostipes</taxon>
    </lineage>
</organism>
<comment type="caution">
    <text evidence="2">The sequence shown here is derived from an EMBL/GenBank/DDBJ whole genome shotgun (WGS) entry which is preliminary data.</text>
</comment>
<reference evidence="2" key="2">
    <citation type="submission" date="2013-11" db="EMBL/GenBank/DDBJ databases">
        <title>Draft genome sequence of Anaerostipes caccae (DSM 14662).</title>
        <authorList>
            <person name="Sudarsanam P."/>
            <person name="Ley R."/>
            <person name="Guruge J."/>
            <person name="Turnbaugh P.J."/>
            <person name="Mahowald M."/>
            <person name="Liep D."/>
            <person name="Gordon J."/>
        </authorList>
    </citation>
    <scope>NUCLEOTIDE SEQUENCE</scope>
    <source>
        <strain evidence="2">DSM 14662</strain>
    </source>
</reference>
<evidence type="ECO:0008006" key="4">
    <source>
        <dbReference type="Google" id="ProtNLM"/>
    </source>
</evidence>
<keyword evidence="1" id="KW-1133">Transmembrane helix</keyword>
<dbReference type="STRING" id="411490.ANACAC_02413"/>
<keyword evidence="1" id="KW-0812">Transmembrane</keyword>
<keyword evidence="3" id="KW-1185">Reference proteome</keyword>
<reference evidence="2" key="1">
    <citation type="submission" date="2007-11" db="EMBL/GenBank/DDBJ databases">
        <authorList>
            <person name="Fulton L."/>
            <person name="Clifton S."/>
            <person name="Fulton B."/>
            <person name="Xu J."/>
            <person name="Minx P."/>
            <person name="Pepin K.H."/>
            <person name="Johnson M."/>
            <person name="Thiruvilangam P."/>
            <person name="Bhonagiri V."/>
            <person name="Nash W.E."/>
            <person name="Mardis E.R."/>
            <person name="Wilson R.K."/>
        </authorList>
    </citation>
    <scope>NUCLEOTIDE SEQUENCE [LARGE SCALE GENOMIC DNA]</scope>
    <source>
        <strain evidence="2">DSM 14662</strain>
    </source>
</reference>
<dbReference type="AlphaFoldDB" id="B0MF78"/>
<feature type="transmembrane region" description="Helical" evidence="1">
    <location>
        <begin position="123"/>
        <end position="143"/>
    </location>
</feature>
<evidence type="ECO:0000256" key="1">
    <source>
        <dbReference type="SAM" id="Phobius"/>
    </source>
</evidence>
<name>B0MF78_ANACD</name>
<dbReference type="HOGENOM" id="CLU_110253_0_0_9"/>
<protein>
    <recommendedName>
        <fullName evidence="4">ABC-2 family transporter protein</fullName>
    </recommendedName>
</protein>
<feature type="transmembrane region" description="Helical" evidence="1">
    <location>
        <begin position="198"/>
        <end position="220"/>
    </location>
</feature>
<feature type="transmembrane region" description="Helical" evidence="1">
    <location>
        <begin position="150"/>
        <end position="168"/>
    </location>
</feature>
<feature type="transmembrane region" description="Helical" evidence="1">
    <location>
        <begin position="91"/>
        <end position="111"/>
    </location>
</feature>
<dbReference type="EMBL" id="ABAX03000014">
    <property type="protein sequence ID" value="EDR97183.1"/>
    <property type="molecule type" value="Genomic_DNA"/>
</dbReference>
<gene>
    <name evidence="2" type="ORF">ANACAC_02413</name>
</gene>
<accession>B0MF78</accession>
<evidence type="ECO:0000313" key="2">
    <source>
        <dbReference type="EMBL" id="EDR97183.1"/>
    </source>
</evidence>
<dbReference type="Proteomes" id="UP000004935">
    <property type="component" value="Unassembled WGS sequence"/>
</dbReference>
<feature type="transmembrane region" description="Helical" evidence="1">
    <location>
        <begin position="47"/>
        <end position="65"/>
    </location>
</feature>
<feature type="transmembrane region" description="Helical" evidence="1">
    <location>
        <begin position="21"/>
        <end position="41"/>
    </location>
</feature>
<sequence>MEEMEVLLMKEMKICLPVYKIIYSICFIVFLSLVRGISSIAEIGITMDAYIAVLAIVFCADTYWMEHSGKRWEVFCLYSVKKKKQTILKRLVVQWIFLWGLALIGYGLFFWQAPHNLNTIPSMLLFAVYVPEVLVTISFWSTFAMTVTNLLRNIWGGIGLSIILWLSLNSVTGESVLGKFNVFSFVFRDTQNINNMEWLWGKGIALGLTVLMAALISAIIKKRG</sequence>
<keyword evidence="1" id="KW-0472">Membrane</keyword>
<proteinExistence type="predicted"/>